<accession>A0A9P0J319</accession>
<gene>
    <name evidence="2" type="ORF">APHIGO_LOCUS6808</name>
</gene>
<evidence type="ECO:0000313" key="3">
    <source>
        <dbReference type="Proteomes" id="UP001154329"/>
    </source>
</evidence>
<keyword evidence="3" id="KW-1185">Reference proteome</keyword>
<name>A0A9P0J319_APHGO</name>
<organism evidence="2 3">
    <name type="scientific">Aphis gossypii</name>
    <name type="common">Cotton aphid</name>
    <dbReference type="NCBI Taxonomy" id="80765"/>
    <lineage>
        <taxon>Eukaryota</taxon>
        <taxon>Metazoa</taxon>
        <taxon>Ecdysozoa</taxon>
        <taxon>Arthropoda</taxon>
        <taxon>Hexapoda</taxon>
        <taxon>Insecta</taxon>
        <taxon>Pterygota</taxon>
        <taxon>Neoptera</taxon>
        <taxon>Paraneoptera</taxon>
        <taxon>Hemiptera</taxon>
        <taxon>Sternorrhyncha</taxon>
        <taxon>Aphidomorpha</taxon>
        <taxon>Aphidoidea</taxon>
        <taxon>Aphididae</taxon>
        <taxon>Aphidini</taxon>
        <taxon>Aphis</taxon>
        <taxon>Aphis</taxon>
    </lineage>
</organism>
<reference evidence="2" key="1">
    <citation type="submission" date="2022-02" db="EMBL/GenBank/DDBJ databases">
        <authorList>
            <person name="King R."/>
        </authorList>
    </citation>
    <scope>NUCLEOTIDE SEQUENCE</scope>
</reference>
<feature type="compositionally biased region" description="Polar residues" evidence="1">
    <location>
        <begin position="1"/>
        <end position="11"/>
    </location>
</feature>
<evidence type="ECO:0000313" key="2">
    <source>
        <dbReference type="EMBL" id="CAH1725796.1"/>
    </source>
</evidence>
<dbReference type="Proteomes" id="UP001154329">
    <property type="component" value="Chromosome 2"/>
</dbReference>
<feature type="region of interest" description="Disordered" evidence="1">
    <location>
        <begin position="87"/>
        <end position="112"/>
    </location>
</feature>
<evidence type="ECO:0000256" key="1">
    <source>
        <dbReference type="SAM" id="MobiDB-lite"/>
    </source>
</evidence>
<proteinExistence type="predicted"/>
<protein>
    <submittedName>
        <fullName evidence="2">Uncharacterized protein</fullName>
    </submittedName>
</protein>
<dbReference type="EMBL" id="OU899035">
    <property type="protein sequence ID" value="CAH1725796.1"/>
    <property type="molecule type" value="Genomic_DNA"/>
</dbReference>
<feature type="region of interest" description="Disordered" evidence="1">
    <location>
        <begin position="238"/>
        <end position="271"/>
    </location>
</feature>
<sequence length="653" mass="70785">MAPPAGTSSMLRSRRRDATLKPNRTLDRSASRGMLYENEELRLRTININAEVEKGQNYIKKLRRENEQLKREIWNLREEYERLENYVKSREQSDNEEEYEEEEEDENDDNDDIEAVITVEPTEVATDTTAVAVLETVVEEDDDVGDQELTQKPEGHEFIAGDNKNVEPQNLNSPGVDDPHEINNHINNERRHVTVSGVPADPRRDAVTDTACATTATVDCREGSAAAVTADSLAIGGGVGCDGGNPDPQDGGRTRQPQPEQEEDPVQHGGQPLLSQLDAAVLQPHTACFDTGSNRQLHDLTVDEVIDAIQDVELRDKLRTVCLTDDRCYMTFANAECLEKALHTAFGVRDVPVLLMDTGAGAVILSLTGVPDTVTDKEVLKCLKKYGTIIGGVERKTARCGTAGGERYVRVRPTLGAPRYLWFGSDKVIVRQLTEHETGTMNSIARRKSFRSQIKLNLKMADAPTPSGDRGCVNENGGGDSGGATEVGDDPCRGNGDGVDVGSYTATAMTAVSVRNGFKFPLSDPKTAAIASQPAAEPKTATAAVTSSSSNSFKSAGSPKKSKAVPTNDRDGGPPSAATVPSESPLRGRRRTSLMGFRRDTIIKHRGGSLSRMDGGEDADSDTSTICRRKLSITGRENTEKVPWCGCWGNGCL</sequence>
<reference evidence="2" key="2">
    <citation type="submission" date="2022-10" db="EMBL/GenBank/DDBJ databases">
        <authorList>
            <consortium name="ENA_rothamsted_submissions"/>
            <consortium name="culmorum"/>
            <person name="King R."/>
        </authorList>
    </citation>
    <scope>NUCLEOTIDE SEQUENCE</scope>
</reference>
<feature type="compositionally biased region" description="Low complexity" evidence="1">
    <location>
        <begin position="540"/>
        <end position="558"/>
    </location>
</feature>
<feature type="region of interest" description="Disordered" evidence="1">
    <location>
        <begin position="465"/>
        <end position="494"/>
    </location>
</feature>
<feature type="region of interest" description="Disordered" evidence="1">
    <location>
        <begin position="531"/>
        <end position="593"/>
    </location>
</feature>
<feature type="compositionally biased region" description="Basic and acidic residues" evidence="1">
    <location>
        <begin position="16"/>
        <end position="30"/>
    </location>
</feature>
<dbReference type="AlphaFoldDB" id="A0A9P0J319"/>
<feature type="compositionally biased region" description="Acidic residues" evidence="1">
    <location>
        <begin position="94"/>
        <end position="112"/>
    </location>
</feature>
<feature type="region of interest" description="Disordered" evidence="1">
    <location>
        <begin position="1"/>
        <end position="31"/>
    </location>
</feature>